<dbReference type="SMART" id="SM00860">
    <property type="entry name" value="SMI1_KNR4"/>
    <property type="match status" value="1"/>
</dbReference>
<evidence type="ECO:0000313" key="2">
    <source>
        <dbReference type="EMBL" id="SDY41857.1"/>
    </source>
</evidence>
<keyword evidence="3" id="KW-1185">Reference proteome</keyword>
<name>A0A1H3JPN8_9PSEU</name>
<dbReference type="Pfam" id="PF09346">
    <property type="entry name" value="SMI1_KNR4"/>
    <property type="match status" value="1"/>
</dbReference>
<dbReference type="InterPro" id="IPR037883">
    <property type="entry name" value="Knr4/Smi1-like_sf"/>
</dbReference>
<dbReference type="STRING" id="418495.SAMN05216215_102667"/>
<gene>
    <name evidence="2" type="ORF">SAMN05216215_102667</name>
</gene>
<dbReference type="EMBL" id="FNOK01000026">
    <property type="protein sequence ID" value="SDY41857.1"/>
    <property type="molecule type" value="Genomic_DNA"/>
</dbReference>
<evidence type="ECO:0000259" key="1">
    <source>
        <dbReference type="SMART" id="SM00860"/>
    </source>
</evidence>
<evidence type="ECO:0000313" key="3">
    <source>
        <dbReference type="Proteomes" id="UP000199529"/>
    </source>
</evidence>
<organism evidence="2 3">
    <name type="scientific">Saccharopolyspora shandongensis</name>
    <dbReference type="NCBI Taxonomy" id="418495"/>
    <lineage>
        <taxon>Bacteria</taxon>
        <taxon>Bacillati</taxon>
        <taxon>Actinomycetota</taxon>
        <taxon>Actinomycetes</taxon>
        <taxon>Pseudonocardiales</taxon>
        <taxon>Pseudonocardiaceae</taxon>
        <taxon>Saccharopolyspora</taxon>
    </lineage>
</organism>
<dbReference type="Gene3D" id="3.40.1580.10">
    <property type="entry name" value="SMI1/KNR4-like"/>
    <property type="match status" value="1"/>
</dbReference>
<dbReference type="Proteomes" id="UP000199529">
    <property type="component" value="Unassembled WGS sequence"/>
</dbReference>
<feature type="domain" description="Knr4/Smi1-like" evidence="1">
    <location>
        <begin position="86"/>
        <end position="193"/>
    </location>
</feature>
<dbReference type="InterPro" id="IPR018958">
    <property type="entry name" value="Knr4/Smi1-like_dom"/>
</dbReference>
<dbReference type="AlphaFoldDB" id="A0A1H3JPN8"/>
<accession>A0A1H3JPN8</accession>
<reference evidence="3" key="1">
    <citation type="submission" date="2016-10" db="EMBL/GenBank/DDBJ databases">
        <authorList>
            <person name="Varghese N."/>
            <person name="Submissions S."/>
        </authorList>
    </citation>
    <scope>NUCLEOTIDE SEQUENCE [LARGE SCALE GENOMIC DNA]</scope>
    <source>
        <strain evidence="3">CGMCC 4.3530</strain>
    </source>
</reference>
<protein>
    <submittedName>
        <fullName evidence="2">SMI1 / KNR4 family (SUKH-1)</fullName>
    </submittedName>
</protein>
<proteinExistence type="predicted"/>
<dbReference type="SUPFAM" id="SSF160631">
    <property type="entry name" value="SMI1/KNR4-like"/>
    <property type="match status" value="1"/>
</dbReference>
<sequence>MGPVRMPERAVLLKSRPARIVLHDFLAGPDVEPVLEEQMGDIDESAPALTTPQEWRGYLREYNELYLRAAEDDELDSGQNWMGNEPAAEETVLAAEKRLGVRFPPSYRAFLLASDGWNGVGGWIELIWSCERIPWMRDTGGGANLIDLYGEDPDDEYAVLFRRSLDVAEGEDFWFLDPAEVGPEGEWAAYLFEPKYGELKEFASFAELFHASRRLMEWFAGTTLPTTESARL</sequence>